<feature type="transmembrane region" description="Helical" evidence="7">
    <location>
        <begin position="130"/>
        <end position="148"/>
    </location>
</feature>
<dbReference type="InterPro" id="IPR036259">
    <property type="entry name" value="MFS_trans_sf"/>
</dbReference>
<feature type="transmembrane region" description="Helical" evidence="7">
    <location>
        <begin position="7"/>
        <end position="27"/>
    </location>
</feature>
<dbReference type="KEGG" id="ppsr:I6J18_03825"/>
<protein>
    <submittedName>
        <fullName evidence="9">MFS transporter</fullName>
    </submittedName>
</protein>
<dbReference type="RefSeq" id="WP_201647899.1">
    <property type="nucleotide sequence ID" value="NZ_CP068053.1"/>
</dbReference>
<evidence type="ECO:0000313" key="9">
    <source>
        <dbReference type="EMBL" id="QQT01044.1"/>
    </source>
</evidence>
<keyword evidence="3" id="KW-1003">Cell membrane</keyword>
<accession>A0A974S0Y9</accession>
<evidence type="ECO:0000256" key="2">
    <source>
        <dbReference type="ARBA" id="ARBA00022448"/>
    </source>
</evidence>
<dbReference type="PANTHER" id="PTHR43414">
    <property type="entry name" value="MULTIDRUG RESISTANCE PROTEIN MDTG"/>
    <property type="match status" value="1"/>
</dbReference>
<dbReference type="PROSITE" id="PS50850">
    <property type="entry name" value="MFS"/>
    <property type="match status" value="1"/>
</dbReference>
<evidence type="ECO:0000256" key="6">
    <source>
        <dbReference type="ARBA" id="ARBA00023136"/>
    </source>
</evidence>
<dbReference type="AlphaFoldDB" id="A0A974S0Y9"/>
<dbReference type="GO" id="GO:0005886">
    <property type="term" value="C:plasma membrane"/>
    <property type="evidence" value="ECO:0007669"/>
    <property type="project" value="UniProtKB-SubCell"/>
</dbReference>
<dbReference type="InterPro" id="IPR011701">
    <property type="entry name" value="MFS"/>
</dbReference>
<evidence type="ECO:0000256" key="4">
    <source>
        <dbReference type="ARBA" id="ARBA00022692"/>
    </source>
</evidence>
<dbReference type="PANTHER" id="PTHR43414:SF6">
    <property type="entry name" value="MULTIDRUG RESISTANCE PROTEIN MDTG"/>
    <property type="match status" value="1"/>
</dbReference>
<name>A0A974S0Y9_PERPY</name>
<keyword evidence="10" id="KW-1185">Reference proteome</keyword>
<feature type="transmembrane region" description="Helical" evidence="7">
    <location>
        <begin position="39"/>
        <end position="60"/>
    </location>
</feature>
<keyword evidence="4 7" id="KW-0812">Transmembrane</keyword>
<comment type="subcellular location">
    <subcellularLocation>
        <location evidence="1">Cell membrane</location>
        <topology evidence="1">Multi-pass membrane protein</topology>
    </subcellularLocation>
</comment>
<feature type="transmembrane region" description="Helical" evidence="7">
    <location>
        <begin position="67"/>
        <end position="86"/>
    </location>
</feature>
<reference evidence="9 10" key="1">
    <citation type="submission" date="2021-01" db="EMBL/GenBank/DDBJ databases">
        <title>FDA dAtabase for Regulatory Grade micrObial Sequences (FDA-ARGOS): Supporting development and validation of Infectious Disease Dx tests.</title>
        <authorList>
            <person name="Nelson B."/>
            <person name="Plummer A."/>
            <person name="Tallon L."/>
            <person name="Sadzewicz L."/>
            <person name="Zhao X."/>
            <person name="Boylan J."/>
            <person name="Ott S."/>
            <person name="Bowen H."/>
            <person name="Vavikolanu K."/>
            <person name="Mehta A."/>
            <person name="Aluvathingal J."/>
            <person name="Nadendla S."/>
            <person name="Myers T."/>
            <person name="Yan Y."/>
            <person name="Sichtig H."/>
        </authorList>
    </citation>
    <scope>NUCLEOTIDE SEQUENCE [LARGE SCALE GENOMIC DNA]</scope>
    <source>
        <strain evidence="9 10">FDAARGOS_1161</strain>
    </source>
</reference>
<dbReference type="Proteomes" id="UP000595254">
    <property type="component" value="Chromosome"/>
</dbReference>
<organism evidence="9 10">
    <name type="scientific">Peribacillus psychrosaccharolyticus</name>
    <name type="common">Bacillus psychrosaccharolyticus</name>
    <dbReference type="NCBI Taxonomy" id="1407"/>
    <lineage>
        <taxon>Bacteria</taxon>
        <taxon>Bacillati</taxon>
        <taxon>Bacillota</taxon>
        <taxon>Bacilli</taxon>
        <taxon>Bacillales</taxon>
        <taxon>Bacillaceae</taxon>
        <taxon>Peribacillus</taxon>
    </lineage>
</organism>
<dbReference type="SUPFAM" id="SSF103473">
    <property type="entry name" value="MFS general substrate transporter"/>
    <property type="match status" value="1"/>
</dbReference>
<evidence type="ECO:0000256" key="5">
    <source>
        <dbReference type="ARBA" id="ARBA00022989"/>
    </source>
</evidence>
<dbReference type="InterPro" id="IPR020846">
    <property type="entry name" value="MFS_dom"/>
</dbReference>
<dbReference type="EMBL" id="CP068053">
    <property type="protein sequence ID" value="QQT01044.1"/>
    <property type="molecule type" value="Genomic_DNA"/>
</dbReference>
<evidence type="ECO:0000256" key="3">
    <source>
        <dbReference type="ARBA" id="ARBA00022475"/>
    </source>
</evidence>
<feature type="transmembrane region" description="Helical" evidence="7">
    <location>
        <begin position="154"/>
        <end position="173"/>
    </location>
</feature>
<dbReference type="GO" id="GO:0022857">
    <property type="term" value="F:transmembrane transporter activity"/>
    <property type="evidence" value="ECO:0007669"/>
    <property type="project" value="InterPro"/>
</dbReference>
<feature type="domain" description="Major facilitator superfamily (MFS) profile" evidence="8">
    <location>
        <begin position="1"/>
        <end position="182"/>
    </location>
</feature>
<keyword evidence="6 7" id="KW-0472">Membrane</keyword>
<dbReference type="Pfam" id="PF07690">
    <property type="entry name" value="MFS_1"/>
    <property type="match status" value="1"/>
</dbReference>
<feature type="transmembrane region" description="Helical" evidence="7">
    <location>
        <begin position="92"/>
        <end position="109"/>
    </location>
</feature>
<evidence type="ECO:0000313" key="10">
    <source>
        <dbReference type="Proteomes" id="UP000595254"/>
    </source>
</evidence>
<dbReference type="Gene3D" id="1.20.1250.20">
    <property type="entry name" value="MFS general substrate transporter like domains"/>
    <property type="match status" value="1"/>
</dbReference>
<keyword evidence="5 7" id="KW-1133">Transmembrane helix</keyword>
<gene>
    <name evidence="9" type="ORF">I6J18_03825</name>
</gene>
<evidence type="ECO:0000256" key="1">
    <source>
        <dbReference type="ARBA" id="ARBA00004651"/>
    </source>
</evidence>
<evidence type="ECO:0000256" key="7">
    <source>
        <dbReference type="SAM" id="Phobius"/>
    </source>
</evidence>
<proteinExistence type="predicted"/>
<keyword evidence="2" id="KW-0813">Transport</keyword>
<sequence length="182" mass="20319">MNYRRFVLYQGTIGMASSMIFPFYILVLKNTGNNYAQFGWAYGLFALTSALTYPVIGRLADQIGDKVLLLVYSWAMALLLLFFPLVEEVWQVYLLQIMMGVLGAVQKNSEKTVLARHVDKGKAGKEIGQYHVWTSIGAAVAVIATGYLVDFLTIGTIFYLASLVYVWSGFYILRKEKAATAS</sequence>
<evidence type="ECO:0000259" key="8">
    <source>
        <dbReference type="PROSITE" id="PS50850"/>
    </source>
</evidence>